<accession>A0ABQ0L2T5</accession>
<name>A0ABQ0L2T5_MYCCL</name>
<keyword evidence="2" id="KW-1185">Reference proteome</keyword>
<sequence length="79" mass="8610">MPLNNPRQSLLSTLPPTPLALFPSPSADDADDDAFVYFLANNPNFLDVFRGIRVPNTASIAQFHSQRLATRLPTCPNAA</sequence>
<protein>
    <submittedName>
        <fullName evidence="1">Uncharacterized protein</fullName>
    </submittedName>
</protein>
<gene>
    <name evidence="1" type="ORF">MCHLO_03033</name>
</gene>
<proteinExistence type="predicted"/>
<dbReference type="EMBL" id="DF841344">
    <property type="protein sequence ID" value="GAT45454.1"/>
    <property type="molecule type" value="Genomic_DNA"/>
</dbReference>
<evidence type="ECO:0000313" key="2">
    <source>
        <dbReference type="Proteomes" id="UP000815677"/>
    </source>
</evidence>
<evidence type="ECO:0000313" key="1">
    <source>
        <dbReference type="EMBL" id="GAT45454.1"/>
    </source>
</evidence>
<organism evidence="1 2">
    <name type="scientific">Mycena chlorophos</name>
    <name type="common">Agaric fungus</name>
    <name type="synonym">Agaricus chlorophos</name>
    <dbReference type="NCBI Taxonomy" id="658473"/>
    <lineage>
        <taxon>Eukaryota</taxon>
        <taxon>Fungi</taxon>
        <taxon>Dikarya</taxon>
        <taxon>Basidiomycota</taxon>
        <taxon>Agaricomycotina</taxon>
        <taxon>Agaricomycetes</taxon>
        <taxon>Agaricomycetidae</taxon>
        <taxon>Agaricales</taxon>
        <taxon>Marasmiineae</taxon>
        <taxon>Mycenaceae</taxon>
        <taxon>Mycena</taxon>
    </lineage>
</organism>
<reference evidence="1" key="1">
    <citation type="submission" date="2014-09" db="EMBL/GenBank/DDBJ databases">
        <title>Genome sequence of the luminous mushroom Mycena chlorophos for searching fungal bioluminescence genes.</title>
        <authorList>
            <person name="Tanaka Y."/>
            <person name="Kasuga D."/>
            <person name="Oba Y."/>
            <person name="Hase S."/>
            <person name="Sato K."/>
            <person name="Oba Y."/>
            <person name="Sakakibara Y."/>
        </authorList>
    </citation>
    <scope>NUCLEOTIDE SEQUENCE</scope>
</reference>
<dbReference type="Proteomes" id="UP000815677">
    <property type="component" value="Unassembled WGS sequence"/>
</dbReference>